<dbReference type="EMBL" id="JAERRB010000002">
    <property type="protein sequence ID" value="MBL0741370.1"/>
    <property type="molecule type" value="Genomic_DNA"/>
</dbReference>
<dbReference type="PANTHER" id="PTHR34599">
    <property type="entry name" value="PEROXIDASE-RELATED"/>
    <property type="match status" value="1"/>
</dbReference>
<dbReference type="Gene3D" id="1.10.606.20">
    <property type="match status" value="1"/>
</dbReference>
<protein>
    <submittedName>
        <fullName evidence="2">Vanadium-dependent haloperoxidase</fullName>
    </submittedName>
</protein>
<dbReference type="RefSeq" id="WP_202008718.1">
    <property type="nucleotide sequence ID" value="NZ_JAERRB010000002.1"/>
</dbReference>
<sequence length="438" mass="48649">MKKRYLIVFLLLLQWTVITTESLALPPAKPDGKLLSDWIALHLKLIRKTKGLSQGQLNRQFAYSSVAFYEAVAAGDGRYVSLKNQLQDLENIPAAPTEKKTCRVASGNAAIASTLRNFYADNPSSTNRIDSLENYYLSVFAKDGFTKDQIKTGADFGVSIATAVLEWAKRDGAAKTYPPYEVPKGDGLWEPTPPGFTAPAAPYASQNRTCIKNSGSNTLPVPPISFAATPASDFYNMVQEVYQASLALTEDQKSMALFWDDFPDGRYYGASGHWASILRQIIDSEKLSLVKASEAYAQMTTTLLDAFNACWKAKYTYNVLRPITYVHRYMNHPEWQSLITTPAHPEYPAAHASVSMAAAKALTYTLGSNIKFTDHSYDDLGFRPRSFRNFEEAGKEAGLSRFYGGIHYRPSIEAGYLLGAKTAENIKSQIHFTEERSK</sequence>
<dbReference type="CDD" id="cd03398">
    <property type="entry name" value="PAP2_haloperoxidase"/>
    <property type="match status" value="1"/>
</dbReference>
<gene>
    <name evidence="2" type="ORF">JI741_09070</name>
</gene>
<evidence type="ECO:0000313" key="2">
    <source>
        <dbReference type="EMBL" id="MBL0741370.1"/>
    </source>
</evidence>
<dbReference type="InterPro" id="IPR052559">
    <property type="entry name" value="V-haloperoxidase"/>
</dbReference>
<evidence type="ECO:0000259" key="1">
    <source>
        <dbReference type="Pfam" id="PF01569"/>
    </source>
</evidence>
<dbReference type="Pfam" id="PF01569">
    <property type="entry name" value="PAP2"/>
    <property type="match status" value="1"/>
</dbReference>
<dbReference type="Proteomes" id="UP000613030">
    <property type="component" value="Unassembled WGS sequence"/>
</dbReference>
<comment type="caution">
    <text evidence="2">The sequence shown here is derived from an EMBL/GenBank/DDBJ whole genome shotgun (WGS) entry which is preliminary data.</text>
</comment>
<keyword evidence="3" id="KW-1185">Reference proteome</keyword>
<reference evidence="2 3" key="1">
    <citation type="submission" date="2021-01" db="EMBL/GenBank/DDBJ databases">
        <title>Chryseolinea sp. Jin1 Genome sequencing and assembly.</title>
        <authorList>
            <person name="Kim I."/>
        </authorList>
    </citation>
    <scope>NUCLEOTIDE SEQUENCE [LARGE SCALE GENOMIC DNA]</scope>
    <source>
        <strain evidence="2 3">Jin1</strain>
    </source>
</reference>
<dbReference type="InterPro" id="IPR036938">
    <property type="entry name" value="PAP2/HPO_sf"/>
</dbReference>
<evidence type="ECO:0000313" key="3">
    <source>
        <dbReference type="Proteomes" id="UP000613030"/>
    </source>
</evidence>
<organism evidence="2 3">
    <name type="scientific">Chryseolinea lacunae</name>
    <dbReference type="NCBI Taxonomy" id="2801331"/>
    <lineage>
        <taxon>Bacteria</taxon>
        <taxon>Pseudomonadati</taxon>
        <taxon>Bacteroidota</taxon>
        <taxon>Cytophagia</taxon>
        <taxon>Cytophagales</taxon>
        <taxon>Fulvivirgaceae</taxon>
        <taxon>Chryseolinea</taxon>
    </lineage>
</organism>
<proteinExistence type="predicted"/>
<dbReference type="InterPro" id="IPR000326">
    <property type="entry name" value="PAP2/HPO"/>
</dbReference>
<dbReference type="SUPFAM" id="SSF48317">
    <property type="entry name" value="Acid phosphatase/Vanadium-dependent haloperoxidase"/>
    <property type="match status" value="1"/>
</dbReference>
<dbReference type="PANTHER" id="PTHR34599:SF1">
    <property type="entry name" value="PHOSPHATIDIC ACID PHOSPHATASE TYPE 2_HALOPEROXIDASE DOMAIN-CONTAINING PROTEIN"/>
    <property type="match status" value="1"/>
</dbReference>
<name>A0ABS1KPI1_9BACT</name>
<feature type="domain" description="Phosphatidic acid phosphatase type 2/haloperoxidase" evidence="1">
    <location>
        <begin position="313"/>
        <end position="420"/>
    </location>
</feature>
<accession>A0ABS1KPI1</accession>